<dbReference type="AlphaFoldDB" id="A0A1Z5HV28"/>
<protein>
    <submittedName>
        <fullName evidence="2">Uncharacterized protein</fullName>
    </submittedName>
</protein>
<evidence type="ECO:0000256" key="1">
    <source>
        <dbReference type="ARBA" id="ARBA00006539"/>
    </source>
</evidence>
<feature type="non-terminal residue" evidence="2">
    <location>
        <position position="1"/>
    </location>
</feature>
<reference evidence="3" key="1">
    <citation type="journal article" date="2017" name="Appl. Environ. Microbiol.">
        <title>Genomic analysis of Calderihabitans maritimus KKC1, a thermophilic hydrogenogenic carboxydotrophic bacterium isolated from marine sediment.</title>
        <authorList>
            <person name="Omae K."/>
            <person name="Yoneda Y."/>
            <person name="Fukuyama Y."/>
            <person name="Yoshida T."/>
            <person name="Sako Y."/>
        </authorList>
    </citation>
    <scope>NUCLEOTIDE SEQUENCE [LARGE SCALE GENOMIC DNA]</scope>
    <source>
        <strain evidence="3">KKC1</strain>
    </source>
</reference>
<feature type="non-terminal residue" evidence="2">
    <location>
        <position position="64"/>
    </location>
</feature>
<dbReference type="EMBL" id="BDGJ01000118">
    <property type="protein sequence ID" value="GAW93207.1"/>
    <property type="molecule type" value="Genomic_DNA"/>
</dbReference>
<gene>
    <name evidence="2" type="ORF">KKC1_23460</name>
</gene>
<organism evidence="2 3">
    <name type="scientific">Calderihabitans maritimus</name>
    <dbReference type="NCBI Taxonomy" id="1246530"/>
    <lineage>
        <taxon>Bacteria</taxon>
        <taxon>Bacillati</taxon>
        <taxon>Bacillota</taxon>
        <taxon>Clostridia</taxon>
        <taxon>Neomoorellales</taxon>
        <taxon>Calderihabitantaceae</taxon>
        <taxon>Calderihabitans</taxon>
    </lineage>
</organism>
<accession>A0A1Z5HV28</accession>
<name>A0A1Z5HV28_9FIRM</name>
<evidence type="ECO:0000313" key="3">
    <source>
        <dbReference type="Proteomes" id="UP000197032"/>
    </source>
</evidence>
<dbReference type="Pfam" id="PF06782">
    <property type="entry name" value="UPF0236"/>
    <property type="match status" value="1"/>
</dbReference>
<sequence>QVLSHETIRQILLEVAASVEREDEKQIIKGTEKRTVDALFIEVDGFNTHMQSRQRGKRKRRETK</sequence>
<dbReference type="InterPro" id="IPR009620">
    <property type="entry name" value="UPF0236"/>
</dbReference>
<comment type="similarity">
    <text evidence="1">Belongs to the UPF0236 family.</text>
</comment>
<proteinExistence type="inferred from homology"/>
<evidence type="ECO:0000313" key="2">
    <source>
        <dbReference type="EMBL" id="GAW93207.1"/>
    </source>
</evidence>
<comment type="caution">
    <text evidence="2">The sequence shown here is derived from an EMBL/GenBank/DDBJ whole genome shotgun (WGS) entry which is preliminary data.</text>
</comment>
<dbReference type="Proteomes" id="UP000197032">
    <property type="component" value="Unassembled WGS sequence"/>
</dbReference>
<keyword evidence="3" id="KW-1185">Reference proteome</keyword>